<gene>
    <name evidence="1" type="ORF">SBW85_07590</name>
</gene>
<sequence length="215" mass="24540">MASVFVSKLPPSASKMERVMEQVFWEELALIERDIRNFYDPYQCRVDLLPYLAWEMSVDYWDENWSEQTKRDVIAASNPIHTTKGTRYALDKSIESIRDDGLSVTEWFDDEANLAPGFFRVNLEARNSDIDENTVPQIYTAVNNAKNTRSHLESISITSQIQNPINIGVLSRMGLAIRSGPWRTENIVSSVNVEHVSFVRLGMIIRSGALPLELE</sequence>
<comment type="caution">
    <text evidence="1">The sequence shown here is derived from an EMBL/GenBank/DDBJ whole genome shotgun (WGS) entry which is preliminary data.</text>
</comment>
<dbReference type="GeneID" id="94025280"/>
<dbReference type="EMBL" id="JAWRCN010000001">
    <property type="protein sequence ID" value="MDW6017639.1"/>
    <property type="molecule type" value="Genomic_DNA"/>
</dbReference>
<proteinExistence type="predicted"/>
<reference evidence="1 2" key="1">
    <citation type="submission" date="2023-11" db="EMBL/GenBank/DDBJ databases">
        <title>Plant-associative lifestyle of Vibrio porteresiae and its evolutionary dynamics.</title>
        <authorList>
            <person name="Rameshkumar N."/>
            <person name="Kirti K."/>
        </authorList>
    </citation>
    <scope>NUCLEOTIDE SEQUENCE [LARGE SCALE GENOMIC DNA]</scope>
    <source>
        <strain evidence="1 2">MSSRF60</strain>
    </source>
</reference>
<dbReference type="Proteomes" id="UP001272325">
    <property type="component" value="Unassembled WGS sequence"/>
</dbReference>
<protein>
    <submittedName>
        <fullName evidence="1">Phage tail protein I</fullName>
    </submittedName>
</protein>
<dbReference type="InterPro" id="IPR006521">
    <property type="entry name" value="Tail_protein_I"/>
</dbReference>
<dbReference type="RefSeq" id="WP_042483718.1">
    <property type="nucleotide sequence ID" value="NZ_AP024893.1"/>
</dbReference>
<name>A0ABU4IK38_9VIBR</name>
<dbReference type="Pfam" id="PF09684">
    <property type="entry name" value="Tail_P2_I"/>
    <property type="match status" value="1"/>
</dbReference>
<keyword evidence="2" id="KW-1185">Reference proteome</keyword>
<accession>A0ABU4IK38</accession>
<evidence type="ECO:0000313" key="1">
    <source>
        <dbReference type="EMBL" id="MDW6017639.1"/>
    </source>
</evidence>
<organism evidence="1 2">
    <name type="scientific">Vibrio plantisponsor</name>
    <dbReference type="NCBI Taxonomy" id="664643"/>
    <lineage>
        <taxon>Bacteria</taxon>
        <taxon>Pseudomonadati</taxon>
        <taxon>Pseudomonadota</taxon>
        <taxon>Gammaproteobacteria</taxon>
        <taxon>Vibrionales</taxon>
        <taxon>Vibrionaceae</taxon>
        <taxon>Vibrio</taxon>
    </lineage>
</organism>
<evidence type="ECO:0000313" key="2">
    <source>
        <dbReference type="Proteomes" id="UP001272325"/>
    </source>
</evidence>
<dbReference type="NCBIfam" id="TIGR01634">
    <property type="entry name" value="tail_P2_I"/>
    <property type="match status" value="1"/>
</dbReference>